<protein>
    <recommendedName>
        <fullName evidence="12">Carbamoyl phosphate synthase small chain</fullName>
        <ecNumber evidence="12">6.3.5.5</ecNumber>
    </recommendedName>
    <alternativeName>
        <fullName evidence="12">Carbamoyl phosphate synthetase glutamine chain</fullName>
    </alternativeName>
</protein>
<evidence type="ECO:0000256" key="10">
    <source>
        <dbReference type="ARBA" id="ARBA00048816"/>
    </source>
</evidence>
<keyword evidence="7 12" id="KW-0067">ATP-binding</keyword>
<dbReference type="NCBIfam" id="TIGR01368">
    <property type="entry name" value="CPSaseIIsmall"/>
    <property type="match status" value="1"/>
</dbReference>
<evidence type="ECO:0000256" key="3">
    <source>
        <dbReference type="ARBA" id="ARBA00007800"/>
    </source>
</evidence>
<evidence type="ECO:0000259" key="13">
    <source>
        <dbReference type="SMART" id="SM01097"/>
    </source>
</evidence>
<keyword evidence="9 12" id="KW-0665">Pyrimidine biosynthesis</keyword>
<feature type="region of interest" description="CPSase" evidence="12">
    <location>
        <begin position="1"/>
        <end position="237"/>
    </location>
</feature>
<dbReference type="AlphaFoldDB" id="A0A1G4RC66"/>
<organism evidence="14 15">
    <name type="scientific">Rhizobium mongolense subsp. loessense</name>
    <dbReference type="NCBI Taxonomy" id="158890"/>
    <lineage>
        <taxon>Bacteria</taxon>
        <taxon>Pseudomonadati</taxon>
        <taxon>Pseudomonadota</taxon>
        <taxon>Alphaproteobacteria</taxon>
        <taxon>Hyphomicrobiales</taxon>
        <taxon>Rhizobiaceae</taxon>
        <taxon>Rhizobium/Agrobacterium group</taxon>
        <taxon>Rhizobium</taxon>
    </lineage>
</organism>
<gene>
    <name evidence="12" type="primary">carA</name>
    <name evidence="14" type="ORF">SAMN02927900_02444</name>
</gene>
<keyword evidence="6 12" id="KW-0547">Nucleotide-binding</keyword>
<dbReference type="GO" id="GO:0044205">
    <property type="term" value="P:'de novo' UMP biosynthetic process"/>
    <property type="evidence" value="ECO:0007669"/>
    <property type="project" value="UniProtKB-UniRule"/>
</dbReference>
<dbReference type="Gene3D" id="3.50.30.20">
    <property type="entry name" value="Carbamoyl-phosphate synthase small subunit, N-terminal domain"/>
    <property type="match status" value="1"/>
</dbReference>
<dbReference type="InterPro" id="IPR029062">
    <property type="entry name" value="Class_I_gatase-like"/>
</dbReference>
<comment type="function">
    <text evidence="12">Small subunit of the glutamine-dependent carbamoyl phosphate synthetase (CPSase). CPSase catalyzes the formation of carbamoyl phosphate from the ammonia moiety of glutamine, carbonate, and phosphate donated by ATP, constituting the first step of 2 biosynthetic pathways, one leading to arginine and/or urea and the other to pyrimidine nucleotides. The small subunit (glutamine amidotransferase) binds and cleaves glutamine to supply the large subunit with the substrate ammonia.</text>
</comment>
<dbReference type="PRINTS" id="PR00099">
    <property type="entry name" value="CPSGATASE"/>
</dbReference>
<comment type="pathway">
    <text evidence="1 12">Pyrimidine metabolism; UMP biosynthesis via de novo pathway; (S)-dihydroorotate from bicarbonate: step 1/3.</text>
</comment>
<comment type="catalytic activity">
    <reaction evidence="11 12">
        <text>L-glutamine + H2O = L-glutamate + NH4(+)</text>
        <dbReference type="Rhea" id="RHEA:15889"/>
        <dbReference type="ChEBI" id="CHEBI:15377"/>
        <dbReference type="ChEBI" id="CHEBI:28938"/>
        <dbReference type="ChEBI" id="CHEBI:29985"/>
        <dbReference type="ChEBI" id="CHEBI:58359"/>
    </reaction>
</comment>
<feature type="binding site" evidence="12">
    <location>
        <position position="319"/>
    </location>
    <ligand>
        <name>L-glutamine</name>
        <dbReference type="ChEBI" id="CHEBI:58359"/>
    </ligand>
</feature>
<dbReference type="GO" id="GO:0005524">
    <property type="term" value="F:ATP binding"/>
    <property type="evidence" value="ECO:0007669"/>
    <property type="project" value="UniProtKB-UniRule"/>
</dbReference>
<keyword evidence="8 12" id="KW-0315">Glutamine amidotransferase</keyword>
<evidence type="ECO:0000256" key="7">
    <source>
        <dbReference type="ARBA" id="ARBA00022840"/>
    </source>
</evidence>
<feature type="binding site" evidence="12">
    <location>
        <position position="360"/>
    </location>
    <ligand>
        <name>L-glutamine</name>
        <dbReference type="ChEBI" id="CHEBI:58359"/>
    </ligand>
</feature>
<feature type="active site" evidence="12">
    <location>
        <position position="399"/>
    </location>
</feature>
<dbReference type="Gene3D" id="3.40.50.880">
    <property type="match status" value="1"/>
</dbReference>
<dbReference type="Proteomes" id="UP000199542">
    <property type="component" value="Unassembled WGS sequence"/>
</dbReference>
<evidence type="ECO:0000256" key="2">
    <source>
        <dbReference type="ARBA" id="ARBA00005077"/>
    </source>
</evidence>
<evidence type="ECO:0000256" key="5">
    <source>
        <dbReference type="ARBA" id="ARBA00022598"/>
    </source>
</evidence>
<dbReference type="HAMAP" id="MF_01209">
    <property type="entry name" value="CPSase_S_chain"/>
    <property type="match status" value="1"/>
</dbReference>
<proteinExistence type="inferred from homology"/>
<evidence type="ECO:0000256" key="1">
    <source>
        <dbReference type="ARBA" id="ARBA00004812"/>
    </source>
</evidence>
<dbReference type="InterPro" id="IPR036480">
    <property type="entry name" value="CarbP_synth_ssu_N_sf"/>
</dbReference>
<dbReference type="UniPathway" id="UPA00070">
    <property type="reaction ID" value="UER00115"/>
</dbReference>
<dbReference type="FunFam" id="3.50.30.20:FF:000001">
    <property type="entry name" value="Carbamoyl-phosphate synthase small chain"/>
    <property type="match status" value="1"/>
</dbReference>
<dbReference type="InterPro" id="IPR017926">
    <property type="entry name" value="GATASE"/>
</dbReference>
<dbReference type="EMBL" id="FMTM01000003">
    <property type="protein sequence ID" value="SCW54377.1"/>
    <property type="molecule type" value="Genomic_DNA"/>
</dbReference>
<keyword evidence="12" id="KW-0028">Amino-acid biosynthesis</keyword>
<keyword evidence="5 12" id="KW-0436">Ligase</keyword>
<dbReference type="InterPro" id="IPR002474">
    <property type="entry name" value="CarbamoylP_synth_ssu_N"/>
</dbReference>
<accession>A0A1G4RC66</accession>
<feature type="domain" description="Carbamoyl-phosphate synthase small subunit N-terminal" evidence="13">
    <location>
        <begin position="43"/>
        <end position="177"/>
    </location>
</feature>
<feature type="active site" evidence="12">
    <location>
        <position position="401"/>
    </location>
</feature>
<evidence type="ECO:0000256" key="12">
    <source>
        <dbReference type="HAMAP-Rule" id="MF_01209"/>
    </source>
</evidence>
<dbReference type="NCBIfam" id="NF009475">
    <property type="entry name" value="PRK12838.1"/>
    <property type="match status" value="1"/>
</dbReference>
<dbReference type="Pfam" id="PF00117">
    <property type="entry name" value="GATase"/>
    <property type="match status" value="1"/>
</dbReference>
<evidence type="ECO:0000256" key="4">
    <source>
        <dbReference type="ARBA" id="ARBA00022571"/>
    </source>
</evidence>
<evidence type="ECO:0000313" key="14">
    <source>
        <dbReference type="EMBL" id="SCW54377.1"/>
    </source>
</evidence>
<dbReference type="InterPro" id="IPR006274">
    <property type="entry name" value="CarbamoylP_synth_ssu"/>
</dbReference>
<dbReference type="PANTHER" id="PTHR43418:SF7">
    <property type="entry name" value="CARBAMOYL-PHOSPHATE SYNTHASE SMALL CHAIN"/>
    <property type="match status" value="1"/>
</dbReference>
<keyword evidence="4 12" id="KW-0055">Arginine biosynthesis</keyword>
<comment type="subunit">
    <text evidence="12">Composed of two chains; the small (or glutamine) chain promotes the hydrolysis of glutamine to ammonia, which is used by the large (or ammonia) chain to synthesize carbamoyl phosphate. Tetramer of heterodimers (alpha,beta)4.</text>
</comment>
<comment type="pathway">
    <text evidence="2 12">Amino-acid biosynthesis; L-arginine biosynthesis; carbamoyl phosphate from bicarbonate: step 1/1.</text>
</comment>
<feature type="binding site" evidence="12">
    <location>
        <position position="286"/>
    </location>
    <ligand>
        <name>L-glutamine</name>
        <dbReference type="ChEBI" id="CHEBI:58359"/>
    </ligand>
</feature>
<dbReference type="GO" id="GO:0006207">
    <property type="term" value="P:'de novo' pyrimidine nucleobase biosynthetic process"/>
    <property type="evidence" value="ECO:0007669"/>
    <property type="project" value="InterPro"/>
</dbReference>
<reference evidence="14 15" key="1">
    <citation type="submission" date="2016-10" db="EMBL/GenBank/DDBJ databases">
        <authorList>
            <person name="de Groot N.N."/>
        </authorList>
    </citation>
    <scope>NUCLEOTIDE SEQUENCE [LARGE SCALE GENOMIC DNA]</scope>
    <source>
        <strain evidence="14 15">CGMCC 1.3401</strain>
    </source>
</reference>
<feature type="active site" description="Nucleophile" evidence="12">
    <location>
        <position position="315"/>
    </location>
</feature>
<dbReference type="GO" id="GO:0004088">
    <property type="term" value="F:carbamoyl-phosphate synthase (glutamine-hydrolyzing) activity"/>
    <property type="evidence" value="ECO:0007669"/>
    <property type="project" value="UniProtKB-UniRule"/>
</dbReference>
<sequence>MRCDKLRPYACEHKWQSDGPKTSGPAGNGMKMTATAPWTTEKPTALLVLADGTVIEGKGIGATGKVQAEVVFNTALTGYEEILTDPSYLGQIVTFTFPHIGNIGTNEEDIEDLTPAARHGAVGVIFKADITEPSNYRAAKHLDAWLKSRGVIGLCGIDTRALTAWIRENGAPNAVIAHDPNGVFDLETLKTEAKAWSGLEGLDLAKIASSGQSSQWAQTPWIWNEGYAELAADKAKYHVVCLDYGVKRNILRLFAGLDCKVTVVPATTSAEDVLAMQPDGIFLSNGPGDPAATGEYAVPVIRKLIKTDIPVFGICLGHQMLGLALGAKTEKMHQGHHGANHPVKDHTTGKVEIVSMNHGFAVDTKSLPEGVEETHVSLFDGTNCGLRVAGKQIFSVQHHPEASPGPQDSHYLFRRFINMVRGKKGEAALAER</sequence>
<comment type="similarity">
    <text evidence="3 12">Belongs to the CarA family.</text>
</comment>
<evidence type="ECO:0000256" key="6">
    <source>
        <dbReference type="ARBA" id="ARBA00022741"/>
    </source>
</evidence>
<dbReference type="GO" id="GO:0004359">
    <property type="term" value="F:glutaminase activity"/>
    <property type="evidence" value="ECO:0007669"/>
    <property type="project" value="RHEA"/>
</dbReference>
<dbReference type="SUPFAM" id="SSF52317">
    <property type="entry name" value="Class I glutamine amidotransferase-like"/>
    <property type="match status" value="1"/>
</dbReference>
<dbReference type="PRINTS" id="PR00097">
    <property type="entry name" value="ANTSNTHASEII"/>
</dbReference>
<comment type="catalytic activity">
    <reaction evidence="10 12">
        <text>hydrogencarbonate + L-glutamine + 2 ATP + H2O = carbamoyl phosphate + L-glutamate + 2 ADP + phosphate + 2 H(+)</text>
        <dbReference type="Rhea" id="RHEA:18633"/>
        <dbReference type="ChEBI" id="CHEBI:15377"/>
        <dbReference type="ChEBI" id="CHEBI:15378"/>
        <dbReference type="ChEBI" id="CHEBI:17544"/>
        <dbReference type="ChEBI" id="CHEBI:29985"/>
        <dbReference type="ChEBI" id="CHEBI:30616"/>
        <dbReference type="ChEBI" id="CHEBI:43474"/>
        <dbReference type="ChEBI" id="CHEBI:58228"/>
        <dbReference type="ChEBI" id="CHEBI:58359"/>
        <dbReference type="ChEBI" id="CHEBI:456216"/>
        <dbReference type="EC" id="6.3.5.5"/>
    </reaction>
</comment>
<feature type="binding site" evidence="12">
    <location>
        <position position="288"/>
    </location>
    <ligand>
        <name>L-glutamine</name>
        <dbReference type="ChEBI" id="CHEBI:58359"/>
    </ligand>
</feature>
<feature type="binding site" evidence="12">
    <location>
        <position position="87"/>
    </location>
    <ligand>
        <name>L-glutamine</name>
        <dbReference type="ChEBI" id="CHEBI:58359"/>
    </ligand>
</feature>
<dbReference type="PRINTS" id="PR00096">
    <property type="entry name" value="GATASE"/>
</dbReference>
<dbReference type="InterPro" id="IPR050472">
    <property type="entry name" value="Anth_synth/Amidotransfase"/>
</dbReference>
<dbReference type="EC" id="6.3.5.5" evidence="12"/>
<evidence type="ECO:0000256" key="8">
    <source>
        <dbReference type="ARBA" id="ARBA00022962"/>
    </source>
</evidence>
<dbReference type="GO" id="GO:0006541">
    <property type="term" value="P:glutamine metabolic process"/>
    <property type="evidence" value="ECO:0007669"/>
    <property type="project" value="InterPro"/>
</dbReference>
<dbReference type="PANTHER" id="PTHR43418">
    <property type="entry name" value="MULTIFUNCTIONAL TRYPTOPHAN BIOSYNTHESIS PROTEIN-RELATED"/>
    <property type="match status" value="1"/>
</dbReference>
<evidence type="ECO:0000313" key="15">
    <source>
        <dbReference type="Proteomes" id="UP000199542"/>
    </source>
</evidence>
<dbReference type="CDD" id="cd01744">
    <property type="entry name" value="GATase1_CPSase"/>
    <property type="match status" value="1"/>
</dbReference>
<dbReference type="InterPro" id="IPR035686">
    <property type="entry name" value="CPSase_GATase1"/>
</dbReference>
<feature type="binding site" evidence="12">
    <location>
        <position position="359"/>
    </location>
    <ligand>
        <name>L-glutamine</name>
        <dbReference type="ChEBI" id="CHEBI:58359"/>
    </ligand>
</feature>
<feature type="binding site" evidence="12">
    <location>
        <position position="357"/>
    </location>
    <ligand>
        <name>L-glutamine</name>
        <dbReference type="ChEBI" id="CHEBI:58359"/>
    </ligand>
</feature>
<evidence type="ECO:0000256" key="9">
    <source>
        <dbReference type="ARBA" id="ARBA00022975"/>
    </source>
</evidence>
<dbReference type="GO" id="GO:0006526">
    <property type="term" value="P:L-arginine biosynthetic process"/>
    <property type="evidence" value="ECO:0007669"/>
    <property type="project" value="UniProtKB-UniRule"/>
</dbReference>
<dbReference type="SUPFAM" id="SSF52021">
    <property type="entry name" value="Carbamoyl phosphate synthetase, small subunit N-terminal domain"/>
    <property type="match status" value="1"/>
</dbReference>
<dbReference type="UniPathway" id="UPA00068">
    <property type="reaction ID" value="UER00171"/>
</dbReference>
<feature type="binding site" evidence="12">
    <location>
        <position position="316"/>
    </location>
    <ligand>
        <name>L-glutamine</name>
        <dbReference type="ChEBI" id="CHEBI:58359"/>
    </ligand>
</feature>
<name>A0A1G4RC66_9HYPH</name>
<dbReference type="Pfam" id="PF00988">
    <property type="entry name" value="CPSase_sm_chain"/>
    <property type="match status" value="1"/>
</dbReference>
<dbReference type="PROSITE" id="PS51273">
    <property type="entry name" value="GATASE_TYPE_1"/>
    <property type="match status" value="1"/>
</dbReference>
<dbReference type="SMART" id="SM01097">
    <property type="entry name" value="CPSase_sm_chain"/>
    <property type="match status" value="1"/>
</dbReference>
<evidence type="ECO:0000256" key="11">
    <source>
        <dbReference type="ARBA" id="ARBA00049285"/>
    </source>
</evidence>